<dbReference type="PANTHER" id="PTHR33236:SF11">
    <property type="entry name" value="CUB DOMAIN-CONTAINING PROTEIN"/>
    <property type="match status" value="1"/>
</dbReference>
<dbReference type="OrthoDB" id="6378485at2759"/>
<protein>
    <submittedName>
        <fullName evidence="1">Uncharacterized protein</fullName>
    </submittedName>
</protein>
<organism evidence="1">
    <name type="scientific">Cyprideis torosa</name>
    <dbReference type="NCBI Taxonomy" id="163714"/>
    <lineage>
        <taxon>Eukaryota</taxon>
        <taxon>Metazoa</taxon>
        <taxon>Ecdysozoa</taxon>
        <taxon>Arthropoda</taxon>
        <taxon>Crustacea</taxon>
        <taxon>Oligostraca</taxon>
        <taxon>Ostracoda</taxon>
        <taxon>Podocopa</taxon>
        <taxon>Podocopida</taxon>
        <taxon>Cytherocopina</taxon>
        <taxon>Cytheroidea</taxon>
        <taxon>Cytherideidae</taxon>
        <taxon>Cyprideis</taxon>
    </lineage>
</organism>
<name>A0A7R8ZU43_9CRUS</name>
<gene>
    <name evidence="1" type="ORF">CTOB1V02_LOCUS9719</name>
</gene>
<dbReference type="AlphaFoldDB" id="A0A7R8ZU43"/>
<dbReference type="PROSITE" id="PS51257">
    <property type="entry name" value="PROKAR_LIPOPROTEIN"/>
    <property type="match status" value="1"/>
</dbReference>
<reference evidence="1" key="1">
    <citation type="submission" date="2020-11" db="EMBL/GenBank/DDBJ databases">
        <authorList>
            <person name="Tran Van P."/>
        </authorList>
    </citation>
    <scope>NUCLEOTIDE SEQUENCE</scope>
</reference>
<dbReference type="PANTHER" id="PTHR33236">
    <property type="entry name" value="INTRAFLAGELLAR TRANSPORT PROTEIN 122 FAMILY PROTEIN-RELATED"/>
    <property type="match status" value="1"/>
</dbReference>
<sequence>MRSSTCVLMMLSLAVACSLVATNGLMPFRPPIVSINSLFNTVTFPKGQCNSTDTGLSGTCYNSEECKTLGGTASGTCDNGLRVCCVFQKSCCNITSEAISYFINPSYPASDQTVHACEYRINIPSTRQGKSLDGEITTSRICQVRLDFEEFTLPEPETFPNGGQCLLSKMMLTGSAGVTYRVAQLCGVLTGQHMYVEVNPDLEDSTIFSLVAIIGVENPSDPIPQYSWKIKITQINCATDNYLRVKMSRKDAQPHDLMNDTEFEFSLVR</sequence>
<dbReference type="EMBL" id="OB663975">
    <property type="protein sequence ID" value="CAD7231876.1"/>
    <property type="molecule type" value="Genomic_DNA"/>
</dbReference>
<evidence type="ECO:0000313" key="1">
    <source>
        <dbReference type="EMBL" id="CAD7231876.1"/>
    </source>
</evidence>
<proteinExistence type="predicted"/>
<accession>A0A7R8ZU43</accession>